<feature type="transmembrane region" description="Helical" evidence="5">
    <location>
        <begin position="374"/>
        <end position="394"/>
    </location>
</feature>
<keyword evidence="3 5" id="KW-1133">Transmembrane helix</keyword>
<dbReference type="Pfam" id="PF04286">
    <property type="entry name" value="DUF445"/>
    <property type="match status" value="1"/>
</dbReference>
<sequence length="592" mass="66699">MPCRSNLSVQTTSSSSKSILVTCCISFVIFSQWNDANVNVSGFNTGGLGIASRKASISTHHLTRGGFASSSSNLKRVGWPTSIPPPRGSLVSTFAEQEEDDFTPLASATSVTTTTTSRPWYKRLTKPFLTLTSTIALATWLRNTLLAGTFLTLKSKFLSDWKTYTCIPFVAAFVGWFTNFLAVKMIFYPIQYRGLNLYRFNDNPFGLFGWQGIIPTKTKKMSEAMVKMVTEQLLSVEEVFARLDPEEIARLLSPEMPKLAYSVALENFPELAPQISPSAISKLPRFAYNRLKKFSSEFLISFTIDLQKSITRILNVQNCVVEQMLVDRSKLGQLFQKCGEKELQFLTDSGLWFGFILGLIQMLIALINDNPWTISIGGTIVGYATNWLALKWIFEPVDPTKVGPFTLQGLFLRRQKEASADFSNFFANNILTSKNMWNTILTDTSTLPEFQNVFSRQLKKFLQFDLFGTTISPGEKKFEQSSKSATANLGNHVGVLHDYVDKTLELETSFRTKMEAMTSRQFERVLHPIFEEDELTLILSGAALGFIAGFIQQCISTGQLTLPGWAIVFRLWKKIPFFFEKLYIMDEKIKEA</sequence>
<accession>A0A7S1ZQP7</accession>
<dbReference type="PANTHER" id="PTHR35791:SF1">
    <property type="entry name" value="UPF0754 MEMBRANE PROTEIN YHEB"/>
    <property type="match status" value="1"/>
</dbReference>
<evidence type="ECO:0000256" key="1">
    <source>
        <dbReference type="ARBA" id="ARBA00004308"/>
    </source>
</evidence>
<feature type="transmembrane region" description="Helical" evidence="5">
    <location>
        <begin position="128"/>
        <end position="147"/>
    </location>
</feature>
<protein>
    <submittedName>
        <fullName evidence="6">Uncharacterized protein</fullName>
    </submittedName>
</protein>
<name>A0A7S1ZQP7_9STRA</name>
<feature type="transmembrane region" description="Helical" evidence="5">
    <location>
        <begin position="350"/>
        <end position="368"/>
    </location>
</feature>
<dbReference type="GO" id="GO:0012505">
    <property type="term" value="C:endomembrane system"/>
    <property type="evidence" value="ECO:0007669"/>
    <property type="project" value="UniProtKB-SubCell"/>
</dbReference>
<dbReference type="PANTHER" id="PTHR35791">
    <property type="entry name" value="UPF0754 MEMBRANE PROTEIN YHEB"/>
    <property type="match status" value="1"/>
</dbReference>
<keyword evidence="2 5" id="KW-0812">Transmembrane</keyword>
<dbReference type="AlphaFoldDB" id="A0A7S1ZQP7"/>
<gene>
    <name evidence="6" type="ORF">DBRI1063_LOCUS19340</name>
</gene>
<reference evidence="6" key="1">
    <citation type="submission" date="2021-01" db="EMBL/GenBank/DDBJ databases">
        <authorList>
            <person name="Corre E."/>
            <person name="Pelletier E."/>
            <person name="Niang G."/>
            <person name="Scheremetjew M."/>
            <person name="Finn R."/>
            <person name="Kale V."/>
            <person name="Holt S."/>
            <person name="Cochrane G."/>
            <person name="Meng A."/>
            <person name="Brown T."/>
            <person name="Cohen L."/>
        </authorList>
    </citation>
    <scope>NUCLEOTIDE SEQUENCE</scope>
    <source>
        <strain evidence="6">Pop2</strain>
    </source>
</reference>
<keyword evidence="4 5" id="KW-0472">Membrane</keyword>
<proteinExistence type="predicted"/>
<organism evidence="6">
    <name type="scientific">Ditylum brightwellii</name>
    <dbReference type="NCBI Taxonomy" id="49249"/>
    <lineage>
        <taxon>Eukaryota</taxon>
        <taxon>Sar</taxon>
        <taxon>Stramenopiles</taxon>
        <taxon>Ochrophyta</taxon>
        <taxon>Bacillariophyta</taxon>
        <taxon>Mediophyceae</taxon>
        <taxon>Lithodesmiophycidae</taxon>
        <taxon>Lithodesmiales</taxon>
        <taxon>Lithodesmiaceae</taxon>
        <taxon>Ditylum</taxon>
    </lineage>
</organism>
<evidence type="ECO:0000256" key="2">
    <source>
        <dbReference type="ARBA" id="ARBA00022692"/>
    </source>
</evidence>
<evidence type="ECO:0000256" key="3">
    <source>
        <dbReference type="ARBA" id="ARBA00022989"/>
    </source>
</evidence>
<dbReference type="InterPro" id="IPR007383">
    <property type="entry name" value="DUF445"/>
</dbReference>
<feature type="transmembrane region" description="Helical" evidence="5">
    <location>
        <begin position="167"/>
        <end position="190"/>
    </location>
</feature>
<comment type="subcellular location">
    <subcellularLocation>
        <location evidence="1">Endomembrane system</location>
    </subcellularLocation>
</comment>
<evidence type="ECO:0000256" key="5">
    <source>
        <dbReference type="SAM" id="Phobius"/>
    </source>
</evidence>
<evidence type="ECO:0000256" key="4">
    <source>
        <dbReference type="ARBA" id="ARBA00023136"/>
    </source>
</evidence>
<evidence type="ECO:0000313" key="6">
    <source>
        <dbReference type="EMBL" id="CAD9346375.1"/>
    </source>
</evidence>
<dbReference type="EMBL" id="HBGN01029973">
    <property type="protein sequence ID" value="CAD9346375.1"/>
    <property type="molecule type" value="Transcribed_RNA"/>
</dbReference>